<dbReference type="RefSeq" id="WP_093256352.1">
    <property type="nucleotide sequence ID" value="NZ_FNQM01000030.1"/>
</dbReference>
<organism evidence="1 2">
    <name type="scientific">Rubrimonas cliftonensis</name>
    <dbReference type="NCBI Taxonomy" id="89524"/>
    <lineage>
        <taxon>Bacteria</taxon>
        <taxon>Pseudomonadati</taxon>
        <taxon>Pseudomonadota</taxon>
        <taxon>Alphaproteobacteria</taxon>
        <taxon>Rhodobacterales</taxon>
        <taxon>Paracoccaceae</taxon>
        <taxon>Rubrimonas</taxon>
    </lineage>
</organism>
<dbReference type="OrthoDB" id="424426at2"/>
<gene>
    <name evidence="1" type="ORF">SAMN05444370_13013</name>
</gene>
<proteinExistence type="predicted"/>
<name>A0A1H4FW58_9RHOB</name>
<accession>A0A1H4FW58</accession>
<dbReference type="EMBL" id="FNQM01000030">
    <property type="protein sequence ID" value="SEB01593.1"/>
    <property type="molecule type" value="Genomic_DNA"/>
</dbReference>
<evidence type="ECO:0000313" key="1">
    <source>
        <dbReference type="EMBL" id="SEB01593.1"/>
    </source>
</evidence>
<evidence type="ECO:0000313" key="2">
    <source>
        <dbReference type="Proteomes" id="UP000198703"/>
    </source>
</evidence>
<protein>
    <submittedName>
        <fullName evidence="1">Predicted metal-binding protein</fullName>
    </submittedName>
</protein>
<sequence>MTTGRGAADIELLVCMTCRRAGVEPPADTREGATLFAALAEAAGPDGPRVVPVECLSNCRAGCTVALRGPGRWTYVYGALHEVEHVATVLDGAARYAAAPDGLVPWRERPEHFRRNCVARVPPPTPVLEKPE</sequence>
<dbReference type="InterPro" id="IPR036249">
    <property type="entry name" value="Thioredoxin-like_sf"/>
</dbReference>
<dbReference type="AlphaFoldDB" id="A0A1H4FW58"/>
<dbReference type="SUPFAM" id="SSF52833">
    <property type="entry name" value="Thioredoxin-like"/>
    <property type="match status" value="1"/>
</dbReference>
<dbReference type="STRING" id="89524.SAMN05444370_13013"/>
<keyword evidence="2" id="KW-1185">Reference proteome</keyword>
<dbReference type="CDD" id="cd02980">
    <property type="entry name" value="TRX_Fd_family"/>
    <property type="match status" value="1"/>
</dbReference>
<dbReference type="Proteomes" id="UP000198703">
    <property type="component" value="Unassembled WGS sequence"/>
</dbReference>
<dbReference type="Pfam" id="PF07845">
    <property type="entry name" value="DUF1636"/>
    <property type="match status" value="1"/>
</dbReference>
<dbReference type="InterPro" id="IPR012863">
    <property type="entry name" value="DUF1636"/>
</dbReference>
<reference evidence="1 2" key="1">
    <citation type="submission" date="2016-10" db="EMBL/GenBank/DDBJ databases">
        <authorList>
            <person name="de Groot N.N."/>
        </authorList>
    </citation>
    <scope>NUCLEOTIDE SEQUENCE [LARGE SCALE GENOMIC DNA]</scope>
    <source>
        <strain evidence="1 2">DSM 15345</strain>
    </source>
</reference>